<dbReference type="Proteomes" id="UP000035034">
    <property type="component" value="Unassembled WGS sequence"/>
</dbReference>
<dbReference type="InterPro" id="IPR003833">
    <property type="entry name" value="CT_C_D"/>
</dbReference>
<reference evidence="5 6" key="1">
    <citation type="submission" date="2011-12" db="EMBL/GenBank/DDBJ databases">
        <title>Whole genome shotgun sequence of Gordonia effusa NBRC 100432.</title>
        <authorList>
            <person name="Yoshida I."/>
            <person name="Takarada H."/>
            <person name="Hosoyama A."/>
            <person name="Tsuchikane K."/>
            <person name="Katsumata H."/>
            <person name="Yamazaki S."/>
            <person name="Fujita N."/>
        </authorList>
    </citation>
    <scope>NUCLEOTIDE SEQUENCE [LARGE SCALE GENOMIC DNA]</scope>
    <source>
        <strain evidence="5 6">NBRC 100432</strain>
    </source>
</reference>
<evidence type="ECO:0000259" key="4">
    <source>
        <dbReference type="SMART" id="SM00796"/>
    </source>
</evidence>
<dbReference type="RefSeq" id="WP_007317183.1">
    <property type="nucleotide sequence ID" value="NZ_BAEH01000040.1"/>
</dbReference>
<sequence>MRERPAGLDAVLLDFTGQPTPLDAVTAAADAITHAVSAGLLPDVTDVVPTSSTLLVQASAPIDALGIRRALRAATTTDDEPSARSSIEIPVHYDGADLDEIAALLRLSRQGVIDAHASTRWRVAFMGFAPGFGYLVPDGDNPLCALSRRDESRARVAAGSVAVAAGYSAVYPTDSPGGWYLLGRTDFELWDVTRTPPARLAPGT</sequence>
<accession>H0QYE5</accession>
<evidence type="ECO:0000256" key="2">
    <source>
        <dbReference type="ARBA" id="ARBA00022801"/>
    </source>
</evidence>
<dbReference type="SUPFAM" id="SSF160467">
    <property type="entry name" value="PH0987 N-terminal domain-like"/>
    <property type="match status" value="1"/>
</dbReference>
<comment type="caution">
    <text evidence="5">The sequence shown here is derived from an EMBL/GenBank/DDBJ whole genome shotgun (WGS) entry which is preliminary data.</text>
</comment>
<proteinExistence type="predicted"/>
<dbReference type="eggNOG" id="COG2049">
    <property type="taxonomic scope" value="Bacteria"/>
</dbReference>
<dbReference type="SMART" id="SM00796">
    <property type="entry name" value="AHS1"/>
    <property type="match status" value="1"/>
</dbReference>
<dbReference type="STRING" id="1077974.GOEFS_040_00170"/>
<keyword evidence="1" id="KW-0547">Nucleotide-binding</keyword>
<protein>
    <recommendedName>
        <fullName evidence="4">Carboxyltransferase domain-containing protein</fullName>
    </recommendedName>
</protein>
<organism evidence="5 6">
    <name type="scientific">Gordonia effusa NBRC 100432</name>
    <dbReference type="NCBI Taxonomy" id="1077974"/>
    <lineage>
        <taxon>Bacteria</taxon>
        <taxon>Bacillati</taxon>
        <taxon>Actinomycetota</taxon>
        <taxon>Actinomycetes</taxon>
        <taxon>Mycobacteriales</taxon>
        <taxon>Gordoniaceae</taxon>
        <taxon>Gordonia</taxon>
    </lineage>
</organism>
<gene>
    <name evidence="5" type="ORF">GOEFS_040_00170</name>
</gene>
<dbReference type="InterPro" id="IPR029000">
    <property type="entry name" value="Cyclophilin-like_dom_sf"/>
</dbReference>
<dbReference type="PANTHER" id="PTHR34698">
    <property type="entry name" value="5-OXOPROLINASE SUBUNIT B"/>
    <property type="match status" value="1"/>
</dbReference>
<evidence type="ECO:0000256" key="3">
    <source>
        <dbReference type="ARBA" id="ARBA00022840"/>
    </source>
</evidence>
<dbReference type="PANTHER" id="PTHR34698:SF2">
    <property type="entry name" value="5-OXOPROLINASE SUBUNIT B"/>
    <property type="match status" value="1"/>
</dbReference>
<evidence type="ECO:0000313" key="6">
    <source>
        <dbReference type="Proteomes" id="UP000035034"/>
    </source>
</evidence>
<name>H0QYE5_9ACTN</name>
<dbReference type="Pfam" id="PF02682">
    <property type="entry name" value="CT_C_D"/>
    <property type="match status" value="1"/>
</dbReference>
<dbReference type="Gene3D" id="3.30.1360.40">
    <property type="match status" value="1"/>
</dbReference>
<dbReference type="GO" id="GO:0005524">
    <property type="term" value="F:ATP binding"/>
    <property type="evidence" value="ECO:0007669"/>
    <property type="project" value="UniProtKB-KW"/>
</dbReference>
<keyword evidence="3" id="KW-0067">ATP-binding</keyword>
<dbReference type="OrthoDB" id="9778567at2"/>
<evidence type="ECO:0000313" key="5">
    <source>
        <dbReference type="EMBL" id="GAB17846.1"/>
    </source>
</evidence>
<dbReference type="SUPFAM" id="SSF50891">
    <property type="entry name" value="Cyclophilin-like"/>
    <property type="match status" value="1"/>
</dbReference>
<dbReference type="EMBL" id="BAEH01000040">
    <property type="protein sequence ID" value="GAB17846.1"/>
    <property type="molecule type" value="Genomic_DNA"/>
</dbReference>
<feature type="non-terminal residue" evidence="5">
    <location>
        <position position="204"/>
    </location>
</feature>
<keyword evidence="6" id="KW-1185">Reference proteome</keyword>
<dbReference type="AlphaFoldDB" id="H0QYE5"/>
<dbReference type="InterPro" id="IPR010016">
    <property type="entry name" value="PxpB"/>
</dbReference>
<evidence type="ECO:0000256" key="1">
    <source>
        <dbReference type="ARBA" id="ARBA00022741"/>
    </source>
</evidence>
<dbReference type="GO" id="GO:0016787">
    <property type="term" value="F:hydrolase activity"/>
    <property type="evidence" value="ECO:0007669"/>
    <property type="project" value="UniProtKB-KW"/>
</dbReference>
<keyword evidence="2" id="KW-0378">Hydrolase</keyword>
<feature type="domain" description="Carboxyltransferase" evidence="4">
    <location>
        <begin position="1"/>
        <end position="200"/>
    </location>
</feature>
<dbReference type="Gene3D" id="2.40.100.10">
    <property type="entry name" value="Cyclophilin-like"/>
    <property type="match status" value="1"/>
</dbReference>